<comment type="similarity">
    <text evidence="2 12">Belongs to the ATPase protein 8 family.</text>
</comment>
<name>C4T866_BASVI</name>
<keyword evidence="9 12" id="KW-0496">Mitochondrion</keyword>
<organism evidence="14">
    <name type="scientific">Basiliscus vittatus</name>
    <name type="common">Brown basilisk</name>
    <dbReference type="NCBI Taxonomy" id="211979"/>
    <lineage>
        <taxon>Eukaryota</taxon>
        <taxon>Metazoa</taxon>
        <taxon>Chordata</taxon>
        <taxon>Craniata</taxon>
        <taxon>Vertebrata</taxon>
        <taxon>Euteleostomi</taxon>
        <taxon>Lepidosauria</taxon>
        <taxon>Squamata</taxon>
        <taxon>Bifurcata</taxon>
        <taxon>Unidentata</taxon>
        <taxon>Episquamata</taxon>
        <taxon>Toxicofera</taxon>
        <taxon>Iguania</taxon>
        <taxon>Iguanidae</taxon>
        <taxon>Corytophaninae</taxon>
        <taxon>Basiliscus</taxon>
    </lineage>
</organism>
<keyword evidence="10 13" id="KW-0472">Membrane</keyword>
<reference evidence="14" key="1">
    <citation type="journal article" date="2009" name="Gene">
        <title>Mitogenomic perspectives into iguanid phylogeny and biogeography: Gondwanan vicariance for the origin of Madagascan oplurines.</title>
        <authorList>
            <person name="Okajima Y."/>
            <person name="Kumazawa Y."/>
        </authorList>
    </citation>
    <scope>NUCLEOTIDE SEQUENCE</scope>
</reference>
<dbReference type="PANTHER" id="PTHR39937">
    <property type="entry name" value="ATP SYNTHASE PROTEIN 8"/>
    <property type="match status" value="1"/>
</dbReference>
<evidence type="ECO:0000256" key="3">
    <source>
        <dbReference type="ARBA" id="ARBA00022448"/>
    </source>
</evidence>
<evidence type="ECO:0000313" key="14">
    <source>
        <dbReference type="EMBL" id="BAH70386.1"/>
    </source>
</evidence>
<comment type="subcellular location">
    <subcellularLocation>
        <location evidence="1 12">Mitochondrion membrane</location>
        <topology evidence="1 12">Single-pass membrane protein</topology>
    </subcellularLocation>
</comment>
<dbReference type="InterPro" id="IPR050635">
    <property type="entry name" value="ATPase_protein_8"/>
</dbReference>
<dbReference type="AlphaFoldDB" id="C4T866"/>
<proteinExistence type="inferred from homology"/>
<evidence type="ECO:0000256" key="11">
    <source>
        <dbReference type="ARBA" id="ARBA00023310"/>
    </source>
</evidence>
<dbReference type="GO" id="GO:0031966">
    <property type="term" value="C:mitochondrial membrane"/>
    <property type="evidence" value="ECO:0007669"/>
    <property type="project" value="UniProtKB-SubCell"/>
</dbReference>
<evidence type="ECO:0000256" key="1">
    <source>
        <dbReference type="ARBA" id="ARBA00004304"/>
    </source>
</evidence>
<keyword evidence="6 12" id="KW-0375">Hydrogen ion transport</keyword>
<keyword evidence="7 13" id="KW-1133">Transmembrane helix</keyword>
<feature type="transmembrane region" description="Helical" evidence="13">
    <location>
        <begin position="6"/>
        <end position="24"/>
    </location>
</feature>
<dbReference type="EMBL" id="AB218883">
    <property type="protein sequence ID" value="BAH70386.1"/>
    <property type="molecule type" value="Genomic_DNA"/>
</dbReference>
<dbReference type="Pfam" id="PF00895">
    <property type="entry name" value="ATP-synt_8"/>
    <property type="match status" value="1"/>
</dbReference>
<protein>
    <recommendedName>
        <fullName evidence="12">ATP synthase complex subunit 8</fullName>
    </recommendedName>
</protein>
<evidence type="ECO:0000256" key="12">
    <source>
        <dbReference type="RuleBase" id="RU003661"/>
    </source>
</evidence>
<keyword evidence="3 12" id="KW-0813">Transport</keyword>
<accession>C4T866</accession>
<evidence type="ECO:0000256" key="10">
    <source>
        <dbReference type="ARBA" id="ARBA00023136"/>
    </source>
</evidence>
<keyword evidence="11" id="KW-0066">ATP synthesis</keyword>
<evidence type="ECO:0000256" key="7">
    <source>
        <dbReference type="ARBA" id="ARBA00022989"/>
    </source>
</evidence>
<evidence type="ECO:0000256" key="4">
    <source>
        <dbReference type="ARBA" id="ARBA00022547"/>
    </source>
</evidence>
<evidence type="ECO:0000256" key="13">
    <source>
        <dbReference type="SAM" id="Phobius"/>
    </source>
</evidence>
<sequence>MPQLNPAPWFLISLMTWITLMLFLNKTLYSKHLNQPAQTSLENKTTTPPWTWPWY</sequence>
<evidence type="ECO:0000256" key="5">
    <source>
        <dbReference type="ARBA" id="ARBA00022692"/>
    </source>
</evidence>
<dbReference type="PANTHER" id="PTHR39937:SF1">
    <property type="entry name" value="ATP SYNTHASE PROTEIN 8"/>
    <property type="match status" value="1"/>
</dbReference>
<dbReference type="InterPro" id="IPR001421">
    <property type="entry name" value="ATP8_metazoa"/>
</dbReference>
<dbReference type="GO" id="GO:0015078">
    <property type="term" value="F:proton transmembrane transporter activity"/>
    <property type="evidence" value="ECO:0007669"/>
    <property type="project" value="InterPro"/>
</dbReference>
<dbReference type="GO" id="GO:0015986">
    <property type="term" value="P:proton motive force-driven ATP synthesis"/>
    <property type="evidence" value="ECO:0007669"/>
    <property type="project" value="InterPro"/>
</dbReference>
<evidence type="ECO:0000256" key="2">
    <source>
        <dbReference type="ARBA" id="ARBA00008892"/>
    </source>
</evidence>
<keyword evidence="8 12" id="KW-0406">Ion transport</keyword>
<evidence type="ECO:0000256" key="8">
    <source>
        <dbReference type="ARBA" id="ARBA00023065"/>
    </source>
</evidence>
<geneLocation type="mitochondrion" evidence="14"/>
<gene>
    <name evidence="14" type="primary">ATPase 8</name>
</gene>
<keyword evidence="4 12" id="KW-0138">CF(0)</keyword>
<keyword evidence="5 12" id="KW-0812">Transmembrane</keyword>
<dbReference type="GO" id="GO:0045259">
    <property type="term" value="C:proton-transporting ATP synthase complex"/>
    <property type="evidence" value="ECO:0007669"/>
    <property type="project" value="UniProtKB-KW"/>
</dbReference>
<evidence type="ECO:0000256" key="9">
    <source>
        <dbReference type="ARBA" id="ARBA00023128"/>
    </source>
</evidence>
<evidence type="ECO:0000256" key="6">
    <source>
        <dbReference type="ARBA" id="ARBA00022781"/>
    </source>
</evidence>